<dbReference type="PANTHER" id="PTHR43080:SF2">
    <property type="entry name" value="CBS DOMAIN-CONTAINING PROTEIN"/>
    <property type="match status" value="1"/>
</dbReference>
<dbReference type="SUPFAM" id="SSF54631">
    <property type="entry name" value="CBS-domain pair"/>
    <property type="match status" value="3"/>
</dbReference>
<dbReference type="InterPro" id="IPR046342">
    <property type="entry name" value="CBS_dom_sf"/>
</dbReference>
<gene>
    <name evidence="4" type="ORF">ENW83_05030</name>
</gene>
<evidence type="ECO:0000259" key="3">
    <source>
        <dbReference type="PROSITE" id="PS51371"/>
    </source>
</evidence>
<dbReference type="PANTHER" id="PTHR43080">
    <property type="entry name" value="CBS DOMAIN-CONTAINING PROTEIN CBSX3, MITOCHONDRIAL"/>
    <property type="match status" value="1"/>
</dbReference>
<dbReference type="InterPro" id="IPR051257">
    <property type="entry name" value="Diverse_CBS-Domain"/>
</dbReference>
<dbReference type="EMBL" id="DTLS01000147">
    <property type="protein sequence ID" value="HGZ60546.1"/>
    <property type="molecule type" value="Genomic_DNA"/>
</dbReference>
<evidence type="ECO:0000256" key="1">
    <source>
        <dbReference type="ARBA" id="ARBA00023122"/>
    </source>
</evidence>
<reference evidence="4" key="1">
    <citation type="journal article" date="2020" name="mSystems">
        <title>Genome- and Community-Level Interaction Insights into Carbon Utilization and Element Cycling Functions of Hydrothermarchaeota in Hydrothermal Sediment.</title>
        <authorList>
            <person name="Zhou Z."/>
            <person name="Liu Y."/>
            <person name="Xu W."/>
            <person name="Pan J."/>
            <person name="Luo Z.H."/>
            <person name="Li M."/>
        </authorList>
    </citation>
    <scope>NUCLEOTIDE SEQUENCE [LARGE SCALE GENOMIC DNA]</scope>
    <source>
        <strain evidence="4">SpSt-885</strain>
    </source>
</reference>
<sequence>MILTYADRRPVVVNFNETLLKVSREMLTRNRNHAILINESGLPWGVISIRDVAKAIFIEGEEGVELIEAGSLGKVLESPAKTYASRPPITISPEASLKEAVKILVDRNIGFLPILDENGKVLGALEEKNLARAISDVNLTSVCSEASWDLVTIESDEEILAAVGIMLTTGIRHLVVIENGSIYGLASLLKALYFITSESSIGELLRGSRRPIEEGVKLITENPWVLDCSYSLREAASLLATERMGAVFVKSEEGSVGLLTDRDLIRILNEELEKD</sequence>
<feature type="domain" description="CBS" evidence="3">
    <location>
        <begin position="219"/>
        <end position="274"/>
    </location>
</feature>
<dbReference type="InterPro" id="IPR000644">
    <property type="entry name" value="CBS_dom"/>
</dbReference>
<dbReference type="PROSITE" id="PS51371">
    <property type="entry name" value="CBS"/>
    <property type="match status" value="3"/>
</dbReference>
<proteinExistence type="predicted"/>
<evidence type="ECO:0000256" key="2">
    <source>
        <dbReference type="PROSITE-ProRule" id="PRU00703"/>
    </source>
</evidence>
<name>A0A7J3SLV3_9CREN</name>
<protein>
    <submittedName>
        <fullName evidence="4">CBS domain-containing protein</fullName>
    </submittedName>
</protein>
<dbReference type="Gene3D" id="3.10.580.10">
    <property type="entry name" value="CBS-domain"/>
    <property type="match status" value="2"/>
</dbReference>
<evidence type="ECO:0000313" key="4">
    <source>
        <dbReference type="EMBL" id="HGZ60546.1"/>
    </source>
</evidence>
<dbReference type="Pfam" id="PF00571">
    <property type="entry name" value="CBS"/>
    <property type="match status" value="4"/>
</dbReference>
<accession>A0A7J3SLV3</accession>
<feature type="domain" description="CBS" evidence="3">
    <location>
        <begin position="6"/>
        <end position="62"/>
    </location>
</feature>
<comment type="caution">
    <text evidence="4">The sequence shown here is derived from an EMBL/GenBank/DDBJ whole genome shotgun (WGS) entry which is preliminary data.</text>
</comment>
<organism evidence="4">
    <name type="scientific">Fervidicoccus fontis</name>
    <dbReference type="NCBI Taxonomy" id="683846"/>
    <lineage>
        <taxon>Archaea</taxon>
        <taxon>Thermoproteota</taxon>
        <taxon>Thermoprotei</taxon>
        <taxon>Fervidicoccales</taxon>
        <taxon>Fervidicoccaceae</taxon>
        <taxon>Fervidicoccus</taxon>
    </lineage>
</organism>
<dbReference type="AlphaFoldDB" id="A0A7J3SLV3"/>
<dbReference type="CDD" id="cd02205">
    <property type="entry name" value="CBS_pair_SF"/>
    <property type="match status" value="1"/>
</dbReference>
<feature type="domain" description="CBS" evidence="3">
    <location>
        <begin position="84"/>
        <end position="141"/>
    </location>
</feature>
<dbReference type="SMART" id="SM00116">
    <property type="entry name" value="CBS"/>
    <property type="match status" value="4"/>
</dbReference>
<keyword evidence="1 2" id="KW-0129">CBS domain</keyword>